<dbReference type="Gene3D" id="2.120.10.30">
    <property type="entry name" value="TolB, C-terminal domain"/>
    <property type="match status" value="1"/>
</dbReference>
<keyword evidence="1" id="KW-0677">Repeat</keyword>
<evidence type="ECO:0000259" key="3">
    <source>
        <dbReference type="PROSITE" id="PS50825"/>
    </source>
</evidence>
<dbReference type="PANTHER" id="PTHR24273">
    <property type="entry name" value="FI04643P-RELATED"/>
    <property type="match status" value="1"/>
</dbReference>
<feature type="domain" description="HYR" evidence="3">
    <location>
        <begin position="1413"/>
        <end position="1495"/>
    </location>
</feature>
<gene>
    <name evidence="4" type="ORF">SAMN04488509_10286</name>
</gene>
<evidence type="ECO:0000313" key="5">
    <source>
        <dbReference type="Proteomes" id="UP000199603"/>
    </source>
</evidence>
<feature type="chain" id="PRO_5011517496" description="HYR domain-containing protein" evidence="2">
    <location>
        <begin position="31"/>
        <end position="2342"/>
    </location>
</feature>
<dbReference type="InterPro" id="IPR003410">
    <property type="entry name" value="HYR_dom"/>
</dbReference>
<feature type="signal peptide" evidence="2">
    <location>
        <begin position="1"/>
        <end position="30"/>
    </location>
</feature>
<dbReference type="EMBL" id="FNAG01000002">
    <property type="protein sequence ID" value="SDD34459.1"/>
    <property type="molecule type" value="Genomic_DNA"/>
</dbReference>
<evidence type="ECO:0000256" key="1">
    <source>
        <dbReference type="ARBA" id="ARBA00022737"/>
    </source>
</evidence>
<protein>
    <recommendedName>
        <fullName evidence="3">HYR domain-containing protein</fullName>
    </recommendedName>
</protein>
<dbReference type="STRING" id="265719.SAMN04488509_10286"/>
<dbReference type="PANTHER" id="PTHR24273:SF32">
    <property type="entry name" value="HYALIN"/>
    <property type="match status" value="1"/>
</dbReference>
<name>A0A1G6TZE4_9GAMM</name>
<evidence type="ECO:0000256" key="2">
    <source>
        <dbReference type="SAM" id="SignalP"/>
    </source>
</evidence>
<proteinExistence type="predicted"/>
<accession>A0A1G6TZE4</accession>
<dbReference type="InterPro" id="IPR011042">
    <property type="entry name" value="6-blade_b-propeller_TolB-like"/>
</dbReference>
<organism evidence="4 5">
    <name type="scientific">Aquimonas voraii</name>
    <dbReference type="NCBI Taxonomy" id="265719"/>
    <lineage>
        <taxon>Bacteria</taxon>
        <taxon>Pseudomonadati</taxon>
        <taxon>Pseudomonadota</taxon>
        <taxon>Gammaproteobacteria</taxon>
        <taxon>Lysobacterales</taxon>
        <taxon>Lysobacteraceae</taxon>
        <taxon>Aquimonas</taxon>
    </lineage>
</organism>
<dbReference type="OrthoDB" id="5242130at2"/>
<reference evidence="4 5" key="1">
    <citation type="submission" date="2016-10" db="EMBL/GenBank/DDBJ databases">
        <authorList>
            <person name="de Groot N.N."/>
        </authorList>
    </citation>
    <scope>NUCLEOTIDE SEQUENCE [LARGE SCALE GENOMIC DNA]</scope>
    <source>
        <strain evidence="4 5">DSM 16957</strain>
    </source>
</reference>
<sequence length="2342" mass="246469">MSFLRTPRRKSRALLLAPSLLLGLNCQALSAQTLPPDGGNFAATACQQGGSYLFSDGIARLEDLGIDQLLSAMFNPFDDITSRAKRKIRRAAARVAVGATLAGVCPPIRVGDGFTDLAEPQRLQRAIEEAFVPPGVDALDRDVDNPSDPGSCFFSSGLVVDSNDRITNFGVFDEQEWVYVDPFGPYPSFTSAPDAQGMVADYLIEEIRERISYPDFGIDSVINLGIELPRLGPSLDDIIPGLGDLIVGLIVDNLDLQGVLDDQFNGWKLNLQPFLDSGIAVRSGAGTAFRAGPRIRLGVTGNLASLVSFGTISYSQYLQVREYFPPTFSVLRVENAGAPDERHVVAEFEVEALDANGADLGSTPPYFSDGDTTFTAVDNCDESPLTFNSVPRKVPLGTHYYPLSARDRSGNVTPLNYVVKVTAVDTLPPTIETPAPVGIEVPQGSFSLAFTAQGIGCLDYLCQTGSRPDARIHPPLFFDFSTLTPNFSCQVDAGVQGDFVDCSAAQLQVGTRYRVRWIGTDSSGNSAQVEQALVLRAAGTNQAPVATGTSVTVAAGITTPIRLEAEDPEFDPLDFRLNSLPAHGDLGVDPTPLYQSRFTLLGLSQRLTSHLDMTLGVDTASRRLIADPLNQRIVQIDPSTGSVKAGLFFSDRQPYSLAWADGSEFIDAASDFFPPELLFADWSQGRIFSAREGDSGLDVSPFLGANPQHFVVLRDFANGGPVYLVVTDPGDAQGAGAGLRVLTVSGYDPSQSTPPLASGLAVVASRAISLPAVAGVGIRPTGIAVDACSALTVTLADWDNQRLHRVQLGSGTSLFATPVVQQTFSLANVFQAPAGGGLAALTDPQDILAAGSGCSSEFSTVNSDTRQVRRIAASAGGSTDAGASNIGTRFVDPRRLAVAGLRGSESFYVLEDERIARFDRFGRLVGSMPTQLDETQLSFGSPAFSPASLSGGDSDWVDFAVHDVAGTVTVFAISRGQNVDSAPIQGRVTWRDGFAQHQDASYAQSAGAGSNDGAAGRSIAYDPVRQRLYALTDRGLEFRSLRTAGALSSRPSFVLFSQASPVAALGEDGQNLSWATSAAIELGNAGFAGLERVRTDSRGDVYLTEPGRARIHKFHPDGAYVGWLGRCQSGPGCDVVNQRSAGFTCSASRCSDGGVFAGSQAGQFAPGGGTVDFALAFDRSLDQLYVSDLIQRSGMSEPLARAQTFSLEGTFLDETLANGEPGNLFSFLEPGGFVSVNDLAVNDSVFFVAEGDPFRRLHAFDASAFDVDAGGATVMYRPDDGYAGNDGFLYRAVDSLGASGPQASVAITVIEDTQPPQIVCPPLAPGQEAFRIEASTTGGARPRLAGAPTEGASVDLGQLFDQVVATDNIQIPSVRLENDAPALIALGQRTVVRFTATDAVGQISRCDLAIDVVDTRPPEFIASPEPLTLEASGALTVAPVDLLVPPDVEDIGGGVTLQHDWPAQGLPLGEHVLTWTARDGAGNTAQVEQAIRIQDTRPPRLTFPGGAPLVDQRITAVNGFATVAAYVHPVAVDEVGLQIDAFCTPAPGEPIASVELLVACQAVDTAGNLALAEFSVFVDQPDSNGDGLSDLIAPPNRHRPFGATGFSDAGLGGSSSGRLLNPAQEVVRVQDAWREEQGLRIAVEPAPQPSEVRALFCADDRLRLSGFVHAFDEEAEPIANETTASCSNDGLAVDNHFGDTWVEFDFAADRVAALLLPAPDAFTLSGTLLTANADNRAVLEVLSAGRRIAVAPGQTVDLLRQVNQAPIARGMAPIDLPEDAPLVSADLRPVFDDVEDEDSQLSIVVLSNTQQSLFDVVRIVPVEQRLELAVRADANGMADLVLRAFDTYGDFVDQPVRVTVQAINDPPSFLVAEPPASTEDQGLVAVAGVATAVPGPANEASQAVEYVLVGNSAPELFAEVPRLGPSGDLTYRAAPDRFGEAIVEFEVRDDGGTALGGLDTGLVRRSLPIRVLAVNDPPDFVAGPAVAVVEDAGEVLVPAWASAIDAGAPGESSQVLRFQLESNSAPQLFAEPPTLSATGDLRVVLAADAWGSADLVWRLFDDGGVASGGQDASAAKALSVEVQGVNDPPRVRLSGDPQFAVGSRGLQRIADFLDADPGANEPGQQLAAPTLEVLFDPSTILASSPQLEGSALLLELSGRPGSAALRLGVEDDGGGDDRTEVDFNVLVLAGPDLAVSLSNLSPLVRVGRPISYVLVARNLSSEAALGARVRVPIPESLLGSTWVCNAGDQSVCRTPTGAETLDVPVDIGADDFVVVLLDGQVDGDHRGPFRVEAEVAPSIDQPDPALENNVSADEDPVDVIHLDGFEAPETLESFVERVLRGG</sequence>
<keyword evidence="5" id="KW-1185">Reference proteome</keyword>
<dbReference type="PROSITE" id="PS50825">
    <property type="entry name" value="HYR"/>
    <property type="match status" value="1"/>
</dbReference>
<evidence type="ECO:0000313" key="4">
    <source>
        <dbReference type="EMBL" id="SDD34459.1"/>
    </source>
</evidence>
<dbReference type="SUPFAM" id="SSF63829">
    <property type="entry name" value="Calcium-dependent phosphotriesterase"/>
    <property type="match status" value="1"/>
</dbReference>
<dbReference type="Proteomes" id="UP000199603">
    <property type="component" value="Unassembled WGS sequence"/>
</dbReference>
<dbReference type="RefSeq" id="WP_143006546.1">
    <property type="nucleotide sequence ID" value="NZ_FNAG01000002.1"/>
</dbReference>
<keyword evidence="2" id="KW-0732">Signal</keyword>